<keyword evidence="2" id="KW-1133">Transmembrane helix</keyword>
<keyword evidence="4" id="KW-1185">Reference proteome</keyword>
<dbReference type="EMBL" id="BSOW01000012">
    <property type="protein sequence ID" value="GLR86929.1"/>
    <property type="molecule type" value="Genomic_DNA"/>
</dbReference>
<evidence type="ECO:0000256" key="2">
    <source>
        <dbReference type="SAM" id="Phobius"/>
    </source>
</evidence>
<reference evidence="4" key="1">
    <citation type="journal article" date="2019" name="Int. J. Syst. Evol. Microbiol.">
        <title>The Global Catalogue of Microorganisms (GCM) 10K type strain sequencing project: providing services to taxonomists for standard genome sequencing and annotation.</title>
        <authorList>
            <consortium name="The Broad Institute Genomics Platform"/>
            <consortium name="The Broad Institute Genome Sequencing Center for Infectious Disease"/>
            <person name="Wu L."/>
            <person name="Ma J."/>
        </authorList>
    </citation>
    <scope>NUCLEOTIDE SEQUENCE [LARGE SCALE GENOMIC DNA]</scope>
    <source>
        <strain evidence="4">NBRC 102520</strain>
    </source>
</reference>
<feature type="transmembrane region" description="Helical" evidence="2">
    <location>
        <begin position="54"/>
        <end position="75"/>
    </location>
</feature>
<keyword evidence="2" id="KW-0812">Transmembrane</keyword>
<comment type="caution">
    <text evidence="3">The sequence shown here is derived from an EMBL/GenBank/DDBJ whole genome shotgun (WGS) entry which is preliminary data.</text>
</comment>
<keyword evidence="2" id="KW-0472">Membrane</keyword>
<proteinExistence type="predicted"/>
<name>A0ABQ6B0L8_9BRAD</name>
<sequence>MQDHEPSTLGNIWLGNVAGGELPRQPVRLRDLLSRDRDDVLMLRDPQGVRTRNFLLFTIALMASFALGWAGGLTWPELAGMIGLRPAAEQQTASSQPSDTRSAGKAEGARKTASHSDLQPAAPAFVGSIPKPSTPSPARLPAGLASQANTSLPSPAAAMRQPLAPAPETRPTTIPGWTVVDVRDGTAVLDGPDGIRMAARGDTIPGLGRVDSIVRWGSRWIVATANGLIATP</sequence>
<accession>A0ABQ6B0L8</accession>
<feature type="region of interest" description="Disordered" evidence="1">
    <location>
        <begin position="89"/>
        <end position="175"/>
    </location>
</feature>
<evidence type="ECO:0000313" key="3">
    <source>
        <dbReference type="EMBL" id="GLR86929.1"/>
    </source>
</evidence>
<dbReference type="RefSeq" id="WP_284267464.1">
    <property type="nucleotide sequence ID" value="NZ_BSOW01000012.1"/>
</dbReference>
<gene>
    <name evidence="3" type="ORF">GCM10007857_36400</name>
</gene>
<protein>
    <submittedName>
        <fullName evidence="3">Uncharacterized protein</fullName>
    </submittedName>
</protein>
<evidence type="ECO:0000313" key="4">
    <source>
        <dbReference type="Proteomes" id="UP001156905"/>
    </source>
</evidence>
<feature type="compositionally biased region" description="Polar residues" evidence="1">
    <location>
        <begin position="89"/>
        <end position="101"/>
    </location>
</feature>
<dbReference type="Proteomes" id="UP001156905">
    <property type="component" value="Unassembled WGS sequence"/>
</dbReference>
<organism evidence="3 4">
    <name type="scientific">Bradyrhizobium iriomotense</name>
    <dbReference type="NCBI Taxonomy" id="441950"/>
    <lineage>
        <taxon>Bacteria</taxon>
        <taxon>Pseudomonadati</taxon>
        <taxon>Pseudomonadota</taxon>
        <taxon>Alphaproteobacteria</taxon>
        <taxon>Hyphomicrobiales</taxon>
        <taxon>Nitrobacteraceae</taxon>
        <taxon>Bradyrhizobium</taxon>
    </lineage>
</organism>
<evidence type="ECO:0000256" key="1">
    <source>
        <dbReference type="SAM" id="MobiDB-lite"/>
    </source>
</evidence>